<dbReference type="OrthoDB" id="189226at2759"/>
<feature type="domain" description="Phospholipid/glycerol acyltransferase" evidence="5">
    <location>
        <begin position="105"/>
        <end position="262"/>
    </location>
</feature>
<feature type="transmembrane region" description="Helical" evidence="4">
    <location>
        <begin position="375"/>
        <end position="401"/>
    </location>
</feature>
<comment type="similarity">
    <text evidence="1">Belongs to the 1-acyl-sn-glycerol-3-phosphate acyltransferase family.</text>
</comment>
<dbReference type="Proteomes" id="UP000006790">
    <property type="component" value="Chromosome 4"/>
</dbReference>
<evidence type="ECO:0000313" key="7">
    <source>
        <dbReference type="Proteomes" id="UP000006790"/>
    </source>
</evidence>
<dbReference type="STRING" id="931890.G8JU39"/>
<dbReference type="FunCoup" id="G8JU39">
    <property type="interactions" value="264"/>
</dbReference>
<keyword evidence="4" id="KW-0812">Transmembrane</keyword>
<evidence type="ECO:0000256" key="2">
    <source>
        <dbReference type="ARBA" id="ARBA00022679"/>
    </source>
</evidence>
<dbReference type="RefSeq" id="XP_003646359.1">
    <property type="nucleotide sequence ID" value="XM_003646311.1"/>
</dbReference>
<dbReference type="GO" id="GO:0016746">
    <property type="term" value="F:acyltransferase activity"/>
    <property type="evidence" value="ECO:0007669"/>
    <property type="project" value="UniProtKB-KW"/>
</dbReference>
<dbReference type="eggNOG" id="KOG1505">
    <property type="taxonomic scope" value="Eukaryota"/>
</dbReference>
<dbReference type="PANTHER" id="PTHR10983:SF16">
    <property type="entry name" value="LYSOCARDIOLIPIN ACYLTRANSFERASE 1"/>
    <property type="match status" value="1"/>
</dbReference>
<dbReference type="Pfam" id="PF01553">
    <property type="entry name" value="Acyltransferase"/>
    <property type="match status" value="1"/>
</dbReference>
<organism evidence="6 7">
    <name type="scientific">Eremothecium cymbalariae (strain CBS 270.75 / DBVPG 7215 / KCTC 17166 / NRRL Y-17582)</name>
    <name type="common">Yeast</name>
    <dbReference type="NCBI Taxonomy" id="931890"/>
    <lineage>
        <taxon>Eukaryota</taxon>
        <taxon>Fungi</taxon>
        <taxon>Dikarya</taxon>
        <taxon>Ascomycota</taxon>
        <taxon>Saccharomycotina</taxon>
        <taxon>Saccharomycetes</taxon>
        <taxon>Saccharomycetales</taxon>
        <taxon>Saccharomycetaceae</taxon>
        <taxon>Eremothecium</taxon>
    </lineage>
</organism>
<dbReference type="HOGENOM" id="CLU_041844_3_2_1"/>
<dbReference type="SUPFAM" id="SSF69593">
    <property type="entry name" value="Glycerol-3-phosphate (1)-acyltransferase"/>
    <property type="match status" value="1"/>
</dbReference>
<dbReference type="GO" id="GO:0036149">
    <property type="term" value="P:phosphatidylinositol acyl-chain remodeling"/>
    <property type="evidence" value="ECO:0007669"/>
    <property type="project" value="TreeGrafter"/>
</dbReference>
<accession>G8JU39</accession>
<proteinExistence type="inferred from homology"/>
<reference evidence="7" key="1">
    <citation type="journal article" date="2012" name="G3 (Bethesda)">
        <title>Pichia sorbitophila, an interspecies yeast hybrid reveals early steps of genome resolution following polyploidization.</title>
        <authorList>
            <person name="Leh Louis V."/>
            <person name="Despons L."/>
            <person name="Friedrich A."/>
            <person name="Martin T."/>
            <person name="Durrens P."/>
            <person name="Casaregola S."/>
            <person name="Neuveglise C."/>
            <person name="Fairhead C."/>
            <person name="Marck C."/>
            <person name="Cruz J.A."/>
            <person name="Straub M.L."/>
            <person name="Kugler V."/>
            <person name="Sacerdot C."/>
            <person name="Uzunov Z."/>
            <person name="Thierry A."/>
            <person name="Weiss S."/>
            <person name="Bleykasten C."/>
            <person name="De Montigny J."/>
            <person name="Jacques N."/>
            <person name="Jung P."/>
            <person name="Lemaire M."/>
            <person name="Mallet S."/>
            <person name="Morel G."/>
            <person name="Richard G.F."/>
            <person name="Sarkar A."/>
            <person name="Savel G."/>
            <person name="Schacherer J."/>
            <person name="Seret M.L."/>
            <person name="Talla E."/>
            <person name="Samson G."/>
            <person name="Jubin C."/>
            <person name="Poulain J."/>
            <person name="Vacherie B."/>
            <person name="Barbe V."/>
            <person name="Pelletier E."/>
            <person name="Sherman D.J."/>
            <person name="Westhof E."/>
            <person name="Weissenbach J."/>
            <person name="Baret P.V."/>
            <person name="Wincker P."/>
            <person name="Gaillardin C."/>
            <person name="Dujon B."/>
            <person name="Souciet J.L."/>
        </authorList>
    </citation>
    <scope>NUCLEOTIDE SEQUENCE [LARGE SCALE GENOMIC DNA]</scope>
    <source>
        <strain evidence="7">CBS 270.75 / DBVPG 7215 / KCTC 17166 / NRRL Y-17582</strain>
    </source>
</reference>
<dbReference type="AlphaFoldDB" id="G8JU39"/>
<evidence type="ECO:0000256" key="3">
    <source>
        <dbReference type="ARBA" id="ARBA00023315"/>
    </source>
</evidence>
<dbReference type="InterPro" id="IPR002123">
    <property type="entry name" value="Plipid/glycerol_acylTrfase"/>
</dbReference>
<dbReference type="KEGG" id="erc:Ecym_4505"/>
<name>G8JU39_ERECY</name>
<keyword evidence="2" id="KW-0808">Transferase</keyword>
<evidence type="ECO:0000256" key="1">
    <source>
        <dbReference type="ARBA" id="ARBA00008655"/>
    </source>
</evidence>
<keyword evidence="3" id="KW-0012">Acyltransferase</keyword>
<dbReference type="GeneID" id="11471608"/>
<protein>
    <recommendedName>
        <fullName evidence="5">Phospholipid/glycerol acyltransferase domain-containing protein</fullName>
    </recommendedName>
</protein>
<feature type="transmembrane region" description="Helical" evidence="4">
    <location>
        <begin position="12"/>
        <end position="36"/>
    </location>
</feature>
<evidence type="ECO:0000313" key="6">
    <source>
        <dbReference type="EMBL" id="AET39542.1"/>
    </source>
</evidence>
<keyword evidence="4" id="KW-1133">Transmembrane helix</keyword>
<feature type="transmembrane region" description="Helical" evidence="4">
    <location>
        <begin position="57"/>
        <end position="76"/>
    </location>
</feature>
<dbReference type="CDD" id="cd07990">
    <property type="entry name" value="LPLAT_LCLAT1-like"/>
    <property type="match status" value="1"/>
</dbReference>
<dbReference type="EMBL" id="CP002500">
    <property type="protein sequence ID" value="AET39542.1"/>
    <property type="molecule type" value="Genomic_DNA"/>
</dbReference>
<gene>
    <name evidence="6" type="ordered locus">Ecym_4505</name>
</gene>
<dbReference type="SMART" id="SM00563">
    <property type="entry name" value="PlsC"/>
    <property type="match status" value="1"/>
</dbReference>
<dbReference type="OMA" id="FYIREFR"/>
<keyword evidence="4" id="KW-0472">Membrane</keyword>
<evidence type="ECO:0000259" key="5">
    <source>
        <dbReference type="SMART" id="SM00563"/>
    </source>
</evidence>
<keyword evidence="7" id="KW-1185">Reference proteome</keyword>
<dbReference type="InterPro" id="IPR032098">
    <property type="entry name" value="Acyltransf_C"/>
</dbReference>
<dbReference type="GO" id="GO:0005783">
    <property type="term" value="C:endoplasmic reticulum"/>
    <property type="evidence" value="ECO:0007669"/>
    <property type="project" value="TreeGrafter"/>
</dbReference>
<dbReference type="PANTHER" id="PTHR10983">
    <property type="entry name" value="1-ACYLGLYCEROL-3-PHOSPHATE ACYLTRANSFERASE-RELATED"/>
    <property type="match status" value="1"/>
</dbReference>
<sequence length="412" mass="47034">MVSYLLSYLYKIAVTSVVIFIFFNGCLTIAIYQFFVTTIYHANAVERQIHLNRSKKSFIVLLVTILCLVAPSYVSITTENASIPKGTFRKDSSLQRIVSSLKRNSVIICNHQLYTDWIFLWWIAYTSRLAGNVIIMLKKSLESIPVLGYGMKNYNFIFMNRKWELDKVNLTNTLQDLDMDSRGIGKLSGNVPSNFTPEGIEEFSIPKSESGDGQMKWPYALILFPEGTNMSKNTRLRSDQYGAKVNRKPFSNVLLPRVTGLKFVLQKLVPSCECLYDVTLGYSGVTKGTYGEEIYNLRNVFLRGKAPKLVSIHLRAFQLSEIPYNDSEQFEKWVFDVWEEKDKLLDRYYKKGSFDLDSELNHTVTGLCQIAPLEVAAILVVPLIVSMLTSAMLTKLALLYFGRNNKTYSNYL</sequence>
<evidence type="ECO:0000256" key="4">
    <source>
        <dbReference type="SAM" id="Phobius"/>
    </source>
</evidence>
<dbReference type="InParanoid" id="G8JU39"/>
<dbReference type="Pfam" id="PF16076">
    <property type="entry name" value="Acyltransf_C"/>
    <property type="match status" value="1"/>
</dbReference>